<sequence length="429" mass="47015">MKKLIVLCLLCQAVWAAEFEGIAPLGLDGLAAARVLAVQDALENAALFNGAQVTSLAVKKAGQWGETSKISGTPQGQYQLLREWQSNGFLHVLLDIAPPAPMVSPLPTKPVASTRRNTARQVERCDLDDLRRKVLISHFWIEHPAQTQDLDRFSEGIQIELVRQLYDSQQFLPQRAPNVAVFDVLPQFVDPLLQPERVRALAQQYSVQFIVGGIVRDTTLLGERYTLAYGSDLRPYEKKSVASLPILNFAQVGVKAVPAARRFDLELFVFDGVSGALVNRHRIAGQASGEVVQNLSSALGTAGFAATDYGRLVTDKLKEAGTLVSQDLSCIPFSARITRVEKNTVYIDAGYTSNMRPGDTLQVYRVSPTAMPIDSANFAPTMRLGMPEQKGGTFTVQQVQPLFAMGKIDGLTVEPGDYVRFVGPERNND</sequence>
<comment type="caution">
    <text evidence="3">The sequence shown here is derived from an EMBL/GenBank/DDBJ whole genome shotgun (WGS) entry which is preliminary data.</text>
</comment>
<dbReference type="Gene3D" id="3.40.50.10610">
    <property type="entry name" value="ABC-type transport auxiliary lipoprotein component"/>
    <property type="match status" value="1"/>
</dbReference>
<feature type="signal peptide" evidence="1">
    <location>
        <begin position="1"/>
        <end position="16"/>
    </location>
</feature>
<reference evidence="3 4" key="1">
    <citation type="submission" date="2021-10" db="EMBL/GenBank/DDBJ databases">
        <authorList>
            <person name="Chen M."/>
        </authorList>
    </citation>
    <scope>NUCLEOTIDE SEQUENCE [LARGE SCALE GENOMIC DNA]</scope>
    <source>
        <strain evidence="3 4">H3-26</strain>
    </source>
</reference>
<dbReference type="InterPro" id="IPR038165">
    <property type="entry name" value="FlgT_C_sf"/>
</dbReference>
<evidence type="ECO:0000313" key="4">
    <source>
        <dbReference type="Proteomes" id="UP001198034"/>
    </source>
</evidence>
<dbReference type="Gene3D" id="2.40.10.410">
    <property type="entry name" value="FlgT, C-terminal domain"/>
    <property type="match status" value="1"/>
</dbReference>
<name>A0ABS8BII4_9NEIS</name>
<protein>
    <submittedName>
        <fullName evidence="3">Flagellar assembly protein FlgT</fullName>
    </submittedName>
</protein>
<dbReference type="InterPro" id="IPR038180">
    <property type="entry name" value="FlgT_N_sf"/>
</dbReference>
<dbReference type="EMBL" id="JAJAWG010000002">
    <property type="protein sequence ID" value="MCB5195530.1"/>
    <property type="molecule type" value="Genomic_DNA"/>
</dbReference>
<dbReference type="Pfam" id="PF16539">
    <property type="entry name" value="FlgT_M"/>
    <property type="match status" value="1"/>
</dbReference>
<organism evidence="3 4">
    <name type="scientific">Deefgea salmonis</name>
    <dbReference type="NCBI Taxonomy" id="2875502"/>
    <lineage>
        <taxon>Bacteria</taxon>
        <taxon>Pseudomonadati</taxon>
        <taxon>Pseudomonadota</taxon>
        <taxon>Betaproteobacteria</taxon>
        <taxon>Neisseriales</taxon>
        <taxon>Chitinibacteraceae</taxon>
        <taxon>Deefgea</taxon>
    </lineage>
</organism>
<dbReference type="RefSeq" id="WP_226763326.1">
    <property type="nucleotide sequence ID" value="NZ_JAJAWG010000002.1"/>
</dbReference>
<feature type="domain" description="Flagellar assembly protein T middle" evidence="2">
    <location>
        <begin position="124"/>
        <end position="291"/>
    </location>
</feature>
<dbReference type="Gene3D" id="3.30.1660.40">
    <property type="entry name" value="FlgT, N-terminal domain"/>
    <property type="match status" value="1"/>
</dbReference>
<gene>
    <name evidence="3" type="ORF">LG219_04390</name>
</gene>
<keyword evidence="3" id="KW-0966">Cell projection</keyword>
<proteinExistence type="predicted"/>
<keyword evidence="1" id="KW-0732">Signal</keyword>
<evidence type="ECO:0000259" key="2">
    <source>
        <dbReference type="Pfam" id="PF16539"/>
    </source>
</evidence>
<feature type="chain" id="PRO_5047528053" evidence="1">
    <location>
        <begin position="17"/>
        <end position="429"/>
    </location>
</feature>
<evidence type="ECO:0000313" key="3">
    <source>
        <dbReference type="EMBL" id="MCB5195530.1"/>
    </source>
</evidence>
<dbReference type="Proteomes" id="UP001198034">
    <property type="component" value="Unassembled WGS sequence"/>
</dbReference>
<keyword evidence="4" id="KW-1185">Reference proteome</keyword>
<evidence type="ECO:0000256" key="1">
    <source>
        <dbReference type="SAM" id="SignalP"/>
    </source>
</evidence>
<keyword evidence="3" id="KW-0969">Cilium</keyword>
<keyword evidence="3" id="KW-0282">Flagellum</keyword>
<accession>A0ABS8BII4</accession>
<dbReference type="InterPro" id="IPR032386">
    <property type="entry name" value="FlgT_M"/>
</dbReference>